<dbReference type="InterPro" id="IPR000836">
    <property type="entry name" value="PRTase_dom"/>
</dbReference>
<evidence type="ECO:0000256" key="5">
    <source>
        <dbReference type="ARBA" id="ARBA00022676"/>
    </source>
</evidence>
<reference evidence="11" key="1">
    <citation type="submission" date="2016-10" db="EMBL/GenBank/DDBJ databases">
        <title>Agrobacterium Ti plasmids: Classification based on T-DNA and Vir regions organization.</title>
        <authorList>
            <person name="Nabi N."/>
            <person name="Vial L."/>
            <person name="Ben Hafsa A."/>
            <person name="Chapulliot D."/>
            <person name="Berard A."/>
            <person name="Chauveau A."/>
            <person name="Le Paslier M.-C."/>
            <person name="Harzallah Skhiri F."/>
            <person name="Brunel D."/>
            <person name="Nesme X."/>
            <person name="Chaouachi M."/>
        </authorList>
    </citation>
    <scope>NUCLEOTIDE SEQUENCE</scope>
    <source>
        <strain evidence="10">AR125</strain>
        <strain evidence="11">CFBP5499</strain>
        <plasmid evidence="10">pTi_AR125</plasmid>
        <plasmid evidence="11">pTi_CFBP5499</plasmid>
    </source>
</reference>
<evidence type="ECO:0000313" key="10">
    <source>
        <dbReference type="EMBL" id="ASK40662.1"/>
    </source>
</evidence>
<dbReference type="CDD" id="cd06223">
    <property type="entry name" value="PRTases_typeI"/>
    <property type="match status" value="1"/>
</dbReference>
<dbReference type="Gene3D" id="3.40.50.2020">
    <property type="match status" value="1"/>
</dbReference>
<evidence type="ECO:0000256" key="7">
    <source>
        <dbReference type="ARBA" id="ARBA00022726"/>
    </source>
</evidence>
<keyword evidence="4" id="KW-0963">Cytoplasm</keyword>
<proteinExistence type="inferred from homology"/>
<dbReference type="GO" id="GO:0005737">
    <property type="term" value="C:cytoplasm"/>
    <property type="evidence" value="ECO:0007669"/>
    <property type="project" value="UniProtKB-SubCell"/>
</dbReference>
<keyword evidence="5" id="KW-0328">Glycosyltransferase</keyword>
<dbReference type="GO" id="GO:0003999">
    <property type="term" value="F:adenine phosphoribosyltransferase activity"/>
    <property type="evidence" value="ECO:0007669"/>
    <property type="project" value="TreeGrafter"/>
</dbReference>
<protein>
    <recommendedName>
        <fullName evidence="9">Phosphoribosyltransferase domain-containing protein</fullName>
    </recommendedName>
</protein>
<evidence type="ECO:0000256" key="6">
    <source>
        <dbReference type="ARBA" id="ARBA00022679"/>
    </source>
</evidence>
<dbReference type="EMBL" id="KY000029">
    <property type="protein sequence ID" value="ASK41426.1"/>
    <property type="molecule type" value="Genomic_DNA"/>
</dbReference>
<dbReference type="InterPro" id="IPR050120">
    <property type="entry name" value="Adenine_PRTase"/>
</dbReference>
<comment type="subunit">
    <text evidence="3">Homodimer.</text>
</comment>
<comment type="pathway">
    <text evidence="8">Purine metabolism.</text>
</comment>
<feature type="domain" description="Phosphoribosyltransferase" evidence="9">
    <location>
        <begin position="51"/>
        <end position="178"/>
    </location>
</feature>
<evidence type="ECO:0000256" key="4">
    <source>
        <dbReference type="ARBA" id="ARBA00022490"/>
    </source>
</evidence>
<dbReference type="InterPro" id="IPR029057">
    <property type="entry name" value="PRTase-like"/>
</dbReference>
<geneLocation type="plasmid" evidence="11">
    <name>pTi_CFBP5499</name>
</geneLocation>
<evidence type="ECO:0000256" key="2">
    <source>
        <dbReference type="ARBA" id="ARBA00008391"/>
    </source>
</evidence>
<evidence type="ECO:0000313" key="11">
    <source>
        <dbReference type="EMBL" id="ASK41426.1"/>
    </source>
</evidence>
<dbReference type="GO" id="GO:0006166">
    <property type="term" value="P:purine ribonucleoside salvage"/>
    <property type="evidence" value="ECO:0007669"/>
    <property type="project" value="UniProtKB-KW"/>
</dbReference>
<keyword evidence="6" id="KW-0808">Transferase</keyword>
<dbReference type="SUPFAM" id="SSF53271">
    <property type="entry name" value="PRTase-like"/>
    <property type="match status" value="1"/>
</dbReference>
<accession>A0A2Z2PMV6</accession>
<dbReference type="PANTHER" id="PTHR11776:SF7">
    <property type="entry name" value="PHOSPHORIBOSYLTRANSFERASE DOMAIN-CONTAINING PROTEIN"/>
    <property type="match status" value="1"/>
</dbReference>
<evidence type="ECO:0000256" key="3">
    <source>
        <dbReference type="ARBA" id="ARBA00011738"/>
    </source>
</evidence>
<organism evidence="11">
    <name type="scientific">Agrobacterium genomosp. 6</name>
    <dbReference type="NCBI Taxonomy" id="1183411"/>
    <lineage>
        <taxon>Bacteria</taxon>
        <taxon>Pseudomonadati</taxon>
        <taxon>Pseudomonadota</taxon>
        <taxon>Alphaproteobacteria</taxon>
        <taxon>Hyphomicrobiales</taxon>
        <taxon>Rhizobiaceae</taxon>
        <taxon>Rhizobium/Agrobacterium group</taxon>
        <taxon>Agrobacterium</taxon>
        <taxon>Agrobacterium tumefaciens complex</taxon>
    </lineage>
</organism>
<dbReference type="RefSeq" id="WP_080830713.1">
    <property type="nucleotide sequence ID" value="NZ_KY000025.1"/>
</dbReference>
<dbReference type="AlphaFoldDB" id="A0A2Z2PMV6"/>
<comment type="similarity">
    <text evidence="2">Belongs to the purine/pyrimidine phosphoribosyltransferase family.</text>
</comment>
<dbReference type="PANTHER" id="PTHR11776">
    <property type="entry name" value="ADENINE PHOSPHORIBOSYLTRANSFERASE"/>
    <property type="match status" value="1"/>
</dbReference>
<keyword evidence="7" id="KW-0660">Purine salvage</keyword>
<sequence length="198" mass="21277">MSEKIAIISEEAEASLEEKKQIAADLLDKHKVLFDDFPHQGIRYLDFYRTFDKNPNVRNAVIECLQGRYEGNKIDAVAGIGAGGFGLGATLAYVLNVPFHPIRKASDTVYDASEASVGMVYAERKLTLANDVVEPGSKVVLIDDTVATGGTSLGALSLLRNAGATVVEVATLFETISKNGRTALSPTPLFAILSRDVF</sequence>
<dbReference type="Pfam" id="PF00156">
    <property type="entry name" value="Pribosyltran"/>
    <property type="match status" value="1"/>
</dbReference>
<name>A0A2Z2PMV6_9HYPH</name>
<geneLocation type="plasmid" evidence="10">
    <name>pTi_AR125</name>
</geneLocation>
<evidence type="ECO:0000259" key="9">
    <source>
        <dbReference type="Pfam" id="PF00156"/>
    </source>
</evidence>
<keyword evidence="11" id="KW-0614">Plasmid</keyword>
<comment type="subcellular location">
    <subcellularLocation>
        <location evidence="1">Cytoplasm</location>
    </subcellularLocation>
</comment>
<dbReference type="EMBL" id="KY000025">
    <property type="protein sequence ID" value="ASK40662.1"/>
    <property type="molecule type" value="Genomic_DNA"/>
</dbReference>
<evidence type="ECO:0000256" key="8">
    <source>
        <dbReference type="ARBA" id="ARBA00025704"/>
    </source>
</evidence>
<evidence type="ECO:0000256" key="1">
    <source>
        <dbReference type="ARBA" id="ARBA00004496"/>
    </source>
</evidence>